<accession>A0A6V8HFX0</accession>
<name>A0A6V8HFX0_TALPI</name>
<reference evidence="2" key="1">
    <citation type="journal article" date="2015" name="Genome Announc.">
        <title>Draft genome sequence of Talaromyces cellulolyticus strain Y-94, a source of lignocellulosic biomass-degrading enzymes.</title>
        <authorList>
            <person name="Fujii T."/>
            <person name="Koike H."/>
            <person name="Sawayama S."/>
            <person name="Yano S."/>
            <person name="Inoue H."/>
        </authorList>
    </citation>
    <scope>NUCLEOTIDE SEQUENCE [LARGE SCALE GENOMIC DNA]</scope>
    <source>
        <strain evidence="2">Y-94</strain>
    </source>
</reference>
<dbReference type="Proteomes" id="UP000053095">
    <property type="component" value="Unassembled WGS sequence"/>
</dbReference>
<comment type="caution">
    <text evidence="1">The sequence shown here is derived from an EMBL/GenBank/DDBJ whole genome shotgun (WGS) entry which is preliminary data.</text>
</comment>
<proteinExistence type="predicted"/>
<keyword evidence="2" id="KW-1185">Reference proteome</keyword>
<organism evidence="1 2">
    <name type="scientific">Talaromyces pinophilus</name>
    <name type="common">Penicillium pinophilum</name>
    <dbReference type="NCBI Taxonomy" id="128442"/>
    <lineage>
        <taxon>Eukaryota</taxon>
        <taxon>Fungi</taxon>
        <taxon>Dikarya</taxon>
        <taxon>Ascomycota</taxon>
        <taxon>Pezizomycotina</taxon>
        <taxon>Eurotiomycetes</taxon>
        <taxon>Eurotiomycetidae</taxon>
        <taxon>Eurotiales</taxon>
        <taxon>Trichocomaceae</taxon>
        <taxon>Talaromyces</taxon>
        <taxon>Talaromyces sect. Talaromyces</taxon>
    </lineage>
</organism>
<dbReference type="EMBL" id="DF933837">
    <property type="protein sequence ID" value="GAM40839.1"/>
    <property type="molecule type" value="Genomic_DNA"/>
</dbReference>
<evidence type="ECO:0000313" key="2">
    <source>
        <dbReference type="Proteomes" id="UP000053095"/>
    </source>
</evidence>
<dbReference type="AlphaFoldDB" id="A0A6V8HFX0"/>
<sequence length="97" mass="11174">MKEQAKGNINNMATTNTRQCLAIHAMSYSSKCLLHARRRVFDGQPLNLYAGVEHNHRKHKHKHLVEEAHPDGEFTVRLAPQRHITAYPQQPIHCSRT</sequence>
<protein>
    <submittedName>
        <fullName evidence="1">Uncharacterized protein</fullName>
    </submittedName>
</protein>
<evidence type="ECO:0000313" key="1">
    <source>
        <dbReference type="EMBL" id="GAM40839.1"/>
    </source>
</evidence>
<gene>
    <name evidence="1" type="ORF">TCE0_041r13502</name>
</gene>